<keyword evidence="3 6" id="KW-1133">Transmembrane helix</keyword>
<evidence type="ECO:0000256" key="1">
    <source>
        <dbReference type="ARBA" id="ARBA00004370"/>
    </source>
</evidence>
<dbReference type="CDD" id="cd06662">
    <property type="entry name" value="SURF1"/>
    <property type="match status" value="1"/>
</dbReference>
<evidence type="ECO:0008006" key="9">
    <source>
        <dbReference type="Google" id="ProtNLM"/>
    </source>
</evidence>
<dbReference type="Pfam" id="PF02104">
    <property type="entry name" value="SURF1"/>
    <property type="match status" value="1"/>
</dbReference>
<comment type="caution">
    <text evidence="7">The sequence shown here is derived from an EMBL/GenBank/DDBJ whole genome shotgun (WGS) entry which is preliminary data.</text>
</comment>
<evidence type="ECO:0000256" key="6">
    <source>
        <dbReference type="SAM" id="Phobius"/>
    </source>
</evidence>
<dbReference type="PANTHER" id="PTHR23427:SF2">
    <property type="entry name" value="SURFEIT LOCUS PROTEIN 1"/>
    <property type="match status" value="1"/>
</dbReference>
<dbReference type="SMART" id="SM00367">
    <property type="entry name" value="LRR_CC"/>
    <property type="match status" value="4"/>
</dbReference>
<dbReference type="GO" id="GO:0033617">
    <property type="term" value="P:mitochondrial respiratory chain complex IV assembly"/>
    <property type="evidence" value="ECO:0007669"/>
    <property type="project" value="TreeGrafter"/>
</dbReference>
<organism evidence="7 8">
    <name type="scientific">Rhizoctonia solani</name>
    <dbReference type="NCBI Taxonomy" id="456999"/>
    <lineage>
        <taxon>Eukaryota</taxon>
        <taxon>Fungi</taxon>
        <taxon>Dikarya</taxon>
        <taxon>Basidiomycota</taxon>
        <taxon>Agaricomycotina</taxon>
        <taxon>Agaricomycetes</taxon>
        <taxon>Cantharellales</taxon>
        <taxon>Ceratobasidiaceae</taxon>
        <taxon>Rhizoctonia</taxon>
    </lineage>
</organism>
<evidence type="ECO:0000256" key="4">
    <source>
        <dbReference type="ARBA" id="ARBA00023136"/>
    </source>
</evidence>
<dbReference type="PROSITE" id="PS50895">
    <property type="entry name" value="SURF1"/>
    <property type="match status" value="1"/>
</dbReference>
<evidence type="ECO:0000313" key="7">
    <source>
        <dbReference type="EMBL" id="CAE7182378.1"/>
    </source>
</evidence>
<evidence type="ECO:0000313" key="8">
    <source>
        <dbReference type="Proteomes" id="UP000663827"/>
    </source>
</evidence>
<protein>
    <recommendedName>
        <fullName evidence="9">RNI-like protein</fullName>
    </recommendedName>
</protein>
<dbReference type="InterPro" id="IPR032675">
    <property type="entry name" value="LRR_dom_sf"/>
</dbReference>
<dbReference type="SUPFAM" id="SSF52047">
    <property type="entry name" value="RNI-like"/>
    <property type="match status" value="1"/>
</dbReference>
<dbReference type="InterPro" id="IPR006553">
    <property type="entry name" value="Leu-rich_rpt_Cys-con_subtyp"/>
</dbReference>
<evidence type="ECO:0000256" key="2">
    <source>
        <dbReference type="ARBA" id="ARBA00022692"/>
    </source>
</evidence>
<dbReference type="Proteomes" id="UP000663827">
    <property type="component" value="Unassembled WGS sequence"/>
</dbReference>
<name>A0A8H3E4A3_9AGAM</name>
<dbReference type="EMBL" id="CAJNJQ010002677">
    <property type="protein sequence ID" value="CAE7182378.1"/>
    <property type="molecule type" value="Genomic_DNA"/>
</dbReference>
<proteinExistence type="predicted"/>
<evidence type="ECO:0000256" key="5">
    <source>
        <dbReference type="SAM" id="MobiDB-lite"/>
    </source>
</evidence>
<dbReference type="GO" id="GO:0005739">
    <property type="term" value="C:mitochondrion"/>
    <property type="evidence" value="ECO:0007669"/>
    <property type="project" value="TreeGrafter"/>
</dbReference>
<dbReference type="Gene3D" id="3.80.10.10">
    <property type="entry name" value="Ribonuclease Inhibitor"/>
    <property type="match status" value="2"/>
</dbReference>
<reference evidence="7" key="1">
    <citation type="submission" date="2021-01" db="EMBL/GenBank/DDBJ databases">
        <authorList>
            <person name="Kaushik A."/>
        </authorList>
    </citation>
    <scope>NUCLEOTIDE SEQUENCE</scope>
    <source>
        <strain evidence="7">AG5</strain>
    </source>
</reference>
<dbReference type="AlphaFoldDB" id="A0A8H3E4A3"/>
<dbReference type="InterPro" id="IPR002994">
    <property type="entry name" value="Surf1/Shy1"/>
</dbReference>
<dbReference type="GO" id="GO:0016020">
    <property type="term" value="C:membrane"/>
    <property type="evidence" value="ECO:0007669"/>
    <property type="project" value="UniProtKB-SubCell"/>
</dbReference>
<accession>A0A8H3E4A3</accession>
<feature type="transmembrane region" description="Helical" evidence="6">
    <location>
        <begin position="735"/>
        <end position="756"/>
    </location>
</feature>
<dbReference type="InterPro" id="IPR045214">
    <property type="entry name" value="Surf1/Surf4"/>
</dbReference>
<sequence length="772" mass="84729">MPKRRATTSASTRARSSKRIKFDSFGALNETDSLPPAHVAAKQRLEPSSTGASVRPPRRVNGVPSLVSYAAKVFATHFKTLYIPESENLRIDGPAMRKRLSDLPDTLIPRLLLLLREHCPNYLRPEIITTYFLRGRHIRLSGNLPGVNTKVLNAIGARHNAGGVISTLDLTQLPGISDQTFAKIVARLPQLERLSLRGCSKAGPMVLQAVASNCPRLRILNMNYTIVTPRSIFPVLLECRELEVLKIAGVPKLVSGCVPLLVKSYLEENPDAEVPMFTSLRSLKIRETNLSDSDIATFISHCPNLATLDISSTPIKKIPIVSPFPPLKKLCLNSTRVSGTNLVNLLEHCPGLEVLYLGANGRTTGAALSGSDSLTDGLLRDITDALAECPNIRSVSLVSNPRLGAGGSLGRALHDFIQRVGRRCENLNFENVPQLRSGDLEGLLRSSYDDQPSSLRYLNLARTGVNGDAAMFIAACPKLEILNLAATRFGKEELFTILECCPDLVELDLTSCRSISVQDRRGFFEIQRLQWKLALIDELEEKSRREPLVLPKRINLSVLPEFAYRRVSLTGTWDPDPSHTILLGPRTRDNVLGYHIISPLIRGDGSSSILVNRGFISRDNLERAKQALTGARPDIPKIAGLVADAAAQGKVQIEGMLTSPAKRNTFTPDNKPEVGEWYWVDTKAMAEVASGQNGDVQPVLVDELFAGDGAEASRRSSRGIPIGRPPEIELRNMHATYAATWYSLSAATAFMFAVLVRRGRGGKDPKFIRRMT</sequence>
<gene>
    <name evidence="7" type="ORF">RDB_LOCUS118307</name>
</gene>
<keyword evidence="2 6" id="KW-0812">Transmembrane</keyword>
<comment type="subcellular location">
    <subcellularLocation>
        <location evidence="1">Membrane</location>
    </subcellularLocation>
</comment>
<dbReference type="PANTHER" id="PTHR23427">
    <property type="entry name" value="SURFEIT LOCUS PROTEIN"/>
    <property type="match status" value="1"/>
</dbReference>
<feature type="region of interest" description="Disordered" evidence="5">
    <location>
        <begin position="1"/>
        <end position="34"/>
    </location>
</feature>
<keyword evidence="4 6" id="KW-0472">Membrane</keyword>
<evidence type="ECO:0000256" key="3">
    <source>
        <dbReference type="ARBA" id="ARBA00022989"/>
    </source>
</evidence>